<accession>A0A6N2MTK5</accession>
<comment type="similarity">
    <text evidence="3">Belongs to the HARBI1 family.</text>
</comment>
<dbReference type="GO" id="GO:0004518">
    <property type="term" value="F:nuclease activity"/>
    <property type="evidence" value="ECO:0007669"/>
    <property type="project" value="UniProtKB-KW"/>
</dbReference>
<sequence length="301" mass="34361">MLDGSGKCDRRRSYRRLKSTSKVLFKKRRLGVNFAPITAHGFNSPRNLCQKPTDSGASSLQFTLKKTLLCLFAIDIIKPTDPDFTNTPIQIAMNRRFMPHFKNCIGVIDGTHVRATISPELQIPFIGRKGVPTQNIMAACSFDMQFTFVWAGWEGSAHDTRIFLEAIHSTSIKFPKPPEGKYYLVDAGYPNEYGYLGPYRGERYHLEDFRRRGEPSGRRECMPPYPYKTQVQIIVASMALNNYIRRKSQHDDVFIEYDRNPDYIPDELLPDVVACETSQSSGRNSRMDIVRESIANSLMGE</sequence>
<dbReference type="GO" id="GO:0005634">
    <property type="term" value="C:nucleus"/>
    <property type="evidence" value="ECO:0007669"/>
    <property type="project" value="UniProtKB-SubCell"/>
</dbReference>
<dbReference type="GO" id="GO:0016787">
    <property type="term" value="F:hydrolase activity"/>
    <property type="evidence" value="ECO:0007669"/>
    <property type="project" value="UniProtKB-KW"/>
</dbReference>
<evidence type="ECO:0000256" key="7">
    <source>
        <dbReference type="ARBA" id="ARBA00023242"/>
    </source>
</evidence>
<dbReference type="PANTHER" id="PTHR22930">
    <property type="match status" value="1"/>
</dbReference>
<keyword evidence="6" id="KW-0378">Hydrolase</keyword>
<keyword evidence="4" id="KW-0540">Nuclease</keyword>
<dbReference type="Pfam" id="PF13359">
    <property type="entry name" value="DDE_Tnp_4"/>
    <property type="match status" value="1"/>
</dbReference>
<organism evidence="9">
    <name type="scientific">Salix viminalis</name>
    <name type="common">Common osier</name>
    <name type="synonym">Basket willow</name>
    <dbReference type="NCBI Taxonomy" id="40686"/>
    <lineage>
        <taxon>Eukaryota</taxon>
        <taxon>Viridiplantae</taxon>
        <taxon>Streptophyta</taxon>
        <taxon>Embryophyta</taxon>
        <taxon>Tracheophyta</taxon>
        <taxon>Spermatophyta</taxon>
        <taxon>Magnoliopsida</taxon>
        <taxon>eudicotyledons</taxon>
        <taxon>Gunneridae</taxon>
        <taxon>Pentapetalae</taxon>
        <taxon>rosids</taxon>
        <taxon>fabids</taxon>
        <taxon>Malpighiales</taxon>
        <taxon>Salicaceae</taxon>
        <taxon>Saliceae</taxon>
        <taxon>Salix</taxon>
    </lineage>
</organism>
<dbReference type="EMBL" id="CAADRP010001952">
    <property type="protein sequence ID" value="VFU57681.1"/>
    <property type="molecule type" value="Genomic_DNA"/>
</dbReference>
<keyword evidence="7" id="KW-0539">Nucleus</keyword>
<dbReference type="InterPro" id="IPR027806">
    <property type="entry name" value="HARBI1_dom"/>
</dbReference>
<evidence type="ECO:0000256" key="2">
    <source>
        <dbReference type="ARBA" id="ARBA00004123"/>
    </source>
</evidence>
<evidence type="ECO:0000256" key="3">
    <source>
        <dbReference type="ARBA" id="ARBA00006958"/>
    </source>
</evidence>
<comment type="cofactor">
    <cofactor evidence="1">
        <name>a divalent metal cation</name>
        <dbReference type="ChEBI" id="CHEBI:60240"/>
    </cofactor>
</comment>
<evidence type="ECO:0000256" key="5">
    <source>
        <dbReference type="ARBA" id="ARBA00022723"/>
    </source>
</evidence>
<dbReference type="AlphaFoldDB" id="A0A6N2MTK5"/>
<dbReference type="PANTHER" id="PTHR22930:SF221">
    <property type="entry name" value="NUCLEASE HARBI1"/>
    <property type="match status" value="1"/>
</dbReference>
<name>A0A6N2MTK5_SALVM</name>
<dbReference type="GO" id="GO:0046872">
    <property type="term" value="F:metal ion binding"/>
    <property type="evidence" value="ECO:0007669"/>
    <property type="project" value="UniProtKB-KW"/>
</dbReference>
<reference evidence="9" key="1">
    <citation type="submission" date="2019-03" db="EMBL/GenBank/DDBJ databases">
        <authorList>
            <person name="Mank J."/>
            <person name="Almeida P."/>
        </authorList>
    </citation>
    <scope>NUCLEOTIDE SEQUENCE</scope>
    <source>
        <strain evidence="9">78183</strain>
    </source>
</reference>
<protein>
    <recommendedName>
        <fullName evidence="8">DDE Tnp4 domain-containing protein</fullName>
    </recommendedName>
</protein>
<feature type="domain" description="DDE Tnp4" evidence="8">
    <location>
        <begin position="108"/>
        <end position="201"/>
    </location>
</feature>
<evidence type="ECO:0000313" key="9">
    <source>
        <dbReference type="EMBL" id="VFU57681.1"/>
    </source>
</evidence>
<proteinExistence type="inferred from homology"/>
<evidence type="ECO:0000256" key="1">
    <source>
        <dbReference type="ARBA" id="ARBA00001968"/>
    </source>
</evidence>
<gene>
    <name evidence="9" type="ORF">SVIM_LOCUS416907</name>
</gene>
<evidence type="ECO:0000256" key="6">
    <source>
        <dbReference type="ARBA" id="ARBA00022801"/>
    </source>
</evidence>
<comment type="subcellular location">
    <subcellularLocation>
        <location evidence="2">Nucleus</location>
    </subcellularLocation>
</comment>
<keyword evidence="5" id="KW-0479">Metal-binding</keyword>
<evidence type="ECO:0000259" key="8">
    <source>
        <dbReference type="Pfam" id="PF13359"/>
    </source>
</evidence>
<evidence type="ECO:0000256" key="4">
    <source>
        <dbReference type="ARBA" id="ARBA00022722"/>
    </source>
</evidence>
<dbReference type="InterPro" id="IPR045249">
    <property type="entry name" value="HARBI1-like"/>
</dbReference>